<feature type="region of interest" description="Disordered" evidence="1">
    <location>
        <begin position="125"/>
        <end position="423"/>
    </location>
</feature>
<protein>
    <submittedName>
        <fullName evidence="2">Uncharacterized protein</fullName>
    </submittedName>
</protein>
<evidence type="ECO:0000313" key="3">
    <source>
        <dbReference type="Proteomes" id="UP000271974"/>
    </source>
</evidence>
<feature type="compositionally biased region" description="Polar residues" evidence="1">
    <location>
        <begin position="230"/>
        <end position="264"/>
    </location>
</feature>
<dbReference type="OrthoDB" id="10666516at2759"/>
<keyword evidence="3" id="KW-1185">Reference proteome</keyword>
<organism evidence="2 3">
    <name type="scientific">Elysia chlorotica</name>
    <name type="common">Eastern emerald elysia</name>
    <name type="synonym">Sea slug</name>
    <dbReference type="NCBI Taxonomy" id="188477"/>
    <lineage>
        <taxon>Eukaryota</taxon>
        <taxon>Metazoa</taxon>
        <taxon>Spiralia</taxon>
        <taxon>Lophotrochozoa</taxon>
        <taxon>Mollusca</taxon>
        <taxon>Gastropoda</taxon>
        <taxon>Heterobranchia</taxon>
        <taxon>Euthyneura</taxon>
        <taxon>Panpulmonata</taxon>
        <taxon>Sacoglossa</taxon>
        <taxon>Placobranchoidea</taxon>
        <taxon>Plakobranchidae</taxon>
        <taxon>Elysia</taxon>
    </lineage>
</organism>
<dbReference type="Proteomes" id="UP000271974">
    <property type="component" value="Unassembled WGS sequence"/>
</dbReference>
<name>A0A3S1BKE6_ELYCH</name>
<feature type="compositionally biased region" description="Basic and acidic residues" evidence="1">
    <location>
        <begin position="296"/>
        <end position="306"/>
    </location>
</feature>
<evidence type="ECO:0000313" key="2">
    <source>
        <dbReference type="EMBL" id="RUS85825.1"/>
    </source>
</evidence>
<feature type="compositionally biased region" description="Polar residues" evidence="1">
    <location>
        <begin position="405"/>
        <end position="420"/>
    </location>
</feature>
<proteinExistence type="predicted"/>
<dbReference type="AlphaFoldDB" id="A0A3S1BKE6"/>
<feature type="compositionally biased region" description="Low complexity" evidence="1">
    <location>
        <begin position="265"/>
        <end position="282"/>
    </location>
</feature>
<feature type="compositionally biased region" description="Basic residues" evidence="1">
    <location>
        <begin position="191"/>
        <end position="206"/>
    </location>
</feature>
<feature type="compositionally biased region" description="Low complexity" evidence="1">
    <location>
        <begin position="357"/>
        <end position="372"/>
    </location>
</feature>
<evidence type="ECO:0000256" key="1">
    <source>
        <dbReference type="SAM" id="MobiDB-lite"/>
    </source>
</evidence>
<reference evidence="2 3" key="1">
    <citation type="submission" date="2019-01" db="EMBL/GenBank/DDBJ databases">
        <title>A draft genome assembly of the solar-powered sea slug Elysia chlorotica.</title>
        <authorList>
            <person name="Cai H."/>
            <person name="Li Q."/>
            <person name="Fang X."/>
            <person name="Li J."/>
            <person name="Curtis N.E."/>
            <person name="Altenburger A."/>
            <person name="Shibata T."/>
            <person name="Feng M."/>
            <person name="Maeda T."/>
            <person name="Schwartz J.A."/>
            <person name="Shigenobu S."/>
            <person name="Lundholm N."/>
            <person name="Nishiyama T."/>
            <person name="Yang H."/>
            <person name="Hasebe M."/>
            <person name="Li S."/>
            <person name="Pierce S.K."/>
            <person name="Wang J."/>
        </authorList>
    </citation>
    <scope>NUCLEOTIDE SEQUENCE [LARGE SCALE GENOMIC DNA]</scope>
    <source>
        <strain evidence="2">EC2010</strain>
        <tissue evidence="2">Whole organism of an adult</tissue>
    </source>
</reference>
<comment type="caution">
    <text evidence="2">The sequence shown here is derived from an EMBL/GenBank/DDBJ whole genome shotgun (WGS) entry which is preliminary data.</text>
</comment>
<sequence>MMCLPVLLFLAITFSALFCMRRYIRLKISIHAEVPVRYSAANGGRVKLEDNKVMARLYAPPSYEDVVTPSKAAMMVPPPAYSTLSARVKAGEVEVIDSEDEMYHLSPSGRRRLEKYQEDRLQVHEGCHDSLSSLDEKSSPRSGRSRRHGRSPKPYKGSHEPHWQLVRGQNFNNGASIRSSDTEDEDERERRNKKKGGKAKRTVPVKRRADDLVAAGQTCTGDGDEGRHLLSTQNNANSPNDLATEAPSPSSVSDECPQRSQCHQSSAYSSRSSPRASRAFASLPPPPTYSNISGDDPPKYEPRDTSRSPSPSHTPSKVHGNTIGSKSSPQPNSPVPQKNKGKPAHGPNLPCVVEINPCSSNPSIPKSSSSSPEEQAPNTCTASPSPSSSSNTDHELSTHSETESRPPSNTNSRTESNGSLADQCVSLMVKEKAQESAATRLV</sequence>
<accession>A0A3S1BKE6</accession>
<feature type="compositionally biased region" description="Polar residues" evidence="1">
    <location>
        <begin position="167"/>
        <end position="179"/>
    </location>
</feature>
<dbReference type="EMBL" id="RQTK01000159">
    <property type="protein sequence ID" value="RUS85825.1"/>
    <property type="molecule type" value="Genomic_DNA"/>
</dbReference>
<gene>
    <name evidence="2" type="ORF">EGW08_006454</name>
</gene>
<feature type="compositionally biased region" description="Basic residues" evidence="1">
    <location>
        <begin position="143"/>
        <end position="153"/>
    </location>
</feature>
<feature type="compositionally biased region" description="Basic and acidic residues" evidence="1">
    <location>
        <begin position="125"/>
        <end position="139"/>
    </location>
</feature>
<feature type="compositionally biased region" description="Basic and acidic residues" evidence="1">
    <location>
        <begin position="392"/>
        <end position="404"/>
    </location>
</feature>